<evidence type="ECO:0000313" key="3">
    <source>
        <dbReference type="Proteomes" id="UP000255505"/>
    </source>
</evidence>
<dbReference type="Proteomes" id="UP000255505">
    <property type="component" value="Plasmid II"/>
</dbReference>
<accession>A0A375IP12</accession>
<geneLocation type="plasmid" evidence="2">
    <name>II</name>
</geneLocation>
<proteinExistence type="predicted"/>
<feature type="compositionally biased region" description="Basic residues" evidence="1">
    <location>
        <begin position="459"/>
        <end position="471"/>
    </location>
</feature>
<protein>
    <submittedName>
        <fullName evidence="2">Uncharacterized protein</fullName>
    </submittedName>
</protein>
<feature type="compositionally biased region" description="Gly residues" evidence="1">
    <location>
        <begin position="263"/>
        <end position="279"/>
    </location>
</feature>
<reference evidence="2 3" key="1">
    <citation type="submission" date="2018-01" db="EMBL/GenBank/DDBJ databases">
        <authorList>
            <person name="Gaut B.S."/>
            <person name="Morton B.R."/>
            <person name="Clegg M.T."/>
            <person name="Duvall M.R."/>
        </authorList>
    </citation>
    <scope>NUCLEOTIDE SEQUENCE [LARGE SCALE GENOMIC DNA]</scope>
    <source>
        <strain evidence="2">Cupriavidus taiwanensis LMG 19425</strain>
        <plasmid evidence="3">Plasmid ii</plasmid>
    </source>
</reference>
<evidence type="ECO:0000313" key="2">
    <source>
        <dbReference type="EMBL" id="SPK76453.1"/>
    </source>
</evidence>
<feature type="compositionally biased region" description="Basic residues" evidence="1">
    <location>
        <begin position="562"/>
        <end position="577"/>
    </location>
</feature>
<dbReference type="AlphaFoldDB" id="A0A375IP12"/>
<feature type="compositionally biased region" description="Basic residues" evidence="1">
    <location>
        <begin position="289"/>
        <end position="318"/>
    </location>
</feature>
<feature type="region of interest" description="Disordered" evidence="1">
    <location>
        <begin position="246"/>
        <end position="627"/>
    </location>
</feature>
<feature type="compositionally biased region" description="Low complexity" evidence="1">
    <location>
        <begin position="363"/>
        <end position="372"/>
    </location>
</feature>
<feature type="region of interest" description="Disordered" evidence="1">
    <location>
        <begin position="36"/>
        <end position="80"/>
    </location>
</feature>
<evidence type="ECO:0000256" key="1">
    <source>
        <dbReference type="SAM" id="MobiDB-lite"/>
    </source>
</evidence>
<feature type="region of interest" description="Disordered" evidence="1">
    <location>
        <begin position="103"/>
        <end position="152"/>
    </location>
</feature>
<gene>
    <name evidence="2" type="ORF">CT19425_MP80082</name>
</gene>
<sequence>MYGSICSRTTTRAVWRSYLNQVTSVLRRYAADACRPLSPSRRPRAHRRGTAMRITDEKRKARRRWRSGSDAAQPEPEEKTAVAAGAELGLPARHHAVECVAHPHAAHGRTPARPGPRHRHRGLGGGRVRGPGQGRQAARRGGQAAGDRARARDALRRRRLFHADAFRHRGADAPVQAGDERQGHGRHEGSQRRLPVPRHRRDRQGPRQGLRRIPVAEAGRAGAAAQAELRGQLPPLGLELHRRAVPGRHRGGVPPGAVEGPGPAAGGGRADVAGDGAGRGQPAAPTGRRAGRHRADRRAHCRRRPRRPGRAARGRRAQRAPCHAAHAVAPDRRDRQHPRLGRFDCRRRQADCRRQCRPVAPQRGAGRVAAANRRQHGAAHQHRAPERRERAPGQPPGRGRVGHRRARRRHRQPGGGHHGRNQERLGQGGRHHRRDRGHCLPDQYPGAQRGGRGGPCRRPGPRLRGGGRRGAHAGAAQRHRGQGDQGADRQFGAARGRRRGAGRECRPCDGRDRRRGQARDRPDGRNACRHRGADRRHRAGQPGGVADGPDGAAERRAGGTGGRRRGVAGRSGRRAAPRRGPVPPGGLSGLPGAVAPRHPPAAPCVYDEAKPAAQAAGSVHQTVTADP</sequence>
<feature type="compositionally biased region" description="Basic residues" evidence="1">
    <location>
        <begin position="400"/>
        <end position="412"/>
    </location>
</feature>
<feature type="compositionally biased region" description="Basic and acidic residues" evidence="1">
    <location>
        <begin position="341"/>
        <end position="354"/>
    </location>
</feature>
<organism evidence="2 3">
    <name type="scientific">Cupriavidus taiwanensis</name>
    <dbReference type="NCBI Taxonomy" id="164546"/>
    <lineage>
        <taxon>Bacteria</taxon>
        <taxon>Pseudomonadati</taxon>
        <taxon>Pseudomonadota</taxon>
        <taxon>Betaproteobacteria</taxon>
        <taxon>Burkholderiales</taxon>
        <taxon>Burkholderiaceae</taxon>
        <taxon>Cupriavidus</taxon>
    </lineage>
</organism>
<feature type="compositionally biased region" description="Basic and acidic residues" evidence="1">
    <location>
        <begin position="178"/>
        <end position="191"/>
    </location>
</feature>
<feature type="compositionally biased region" description="Basic residues" evidence="1">
    <location>
        <begin position="41"/>
        <end position="50"/>
    </location>
</feature>
<feature type="compositionally biased region" description="Low complexity" evidence="1">
    <location>
        <begin position="134"/>
        <end position="146"/>
    </location>
</feature>
<feature type="compositionally biased region" description="Basic residues" evidence="1">
    <location>
        <begin position="373"/>
        <end position="382"/>
    </location>
</feature>
<feature type="region of interest" description="Disordered" evidence="1">
    <location>
        <begin position="169"/>
        <end position="225"/>
    </location>
</feature>
<feature type="compositionally biased region" description="Basic residues" evidence="1">
    <location>
        <begin position="527"/>
        <end position="539"/>
    </location>
</feature>
<dbReference type="EMBL" id="LT991977">
    <property type="protein sequence ID" value="SPK76453.1"/>
    <property type="molecule type" value="Genomic_DNA"/>
</dbReference>
<feature type="compositionally biased region" description="Low complexity" evidence="1">
    <location>
        <begin position="216"/>
        <end position="225"/>
    </location>
</feature>
<feature type="compositionally biased region" description="Gly residues" evidence="1">
    <location>
        <begin position="123"/>
        <end position="133"/>
    </location>
</feature>
<feature type="compositionally biased region" description="Basic and acidic residues" evidence="1">
    <location>
        <begin position="501"/>
        <end position="526"/>
    </location>
</feature>
<name>A0A375IP12_9BURK</name>
<keyword evidence="2" id="KW-0614">Plasmid</keyword>